<dbReference type="InterPro" id="IPR036956">
    <property type="entry name" value="Impact_N_sf"/>
</dbReference>
<dbReference type="Pfam" id="PF01205">
    <property type="entry name" value="Impact_N"/>
    <property type="match status" value="1"/>
</dbReference>
<dbReference type="GO" id="GO:0140469">
    <property type="term" value="P:GCN2-mediated signaling"/>
    <property type="evidence" value="ECO:0007669"/>
    <property type="project" value="TreeGrafter"/>
</dbReference>
<dbReference type="InParanoid" id="A5DEI0"/>
<dbReference type="PANTHER" id="PTHR16301">
    <property type="entry name" value="IMPACT-RELATED"/>
    <property type="match status" value="1"/>
</dbReference>
<dbReference type="SUPFAM" id="SSF54211">
    <property type="entry name" value="Ribosomal protein S5 domain 2-like"/>
    <property type="match status" value="1"/>
</dbReference>
<dbReference type="Gene3D" id="3.30.230.30">
    <property type="entry name" value="Impact, N-terminal domain"/>
    <property type="match status" value="1"/>
</dbReference>
<dbReference type="GO" id="GO:0005737">
    <property type="term" value="C:cytoplasm"/>
    <property type="evidence" value="ECO:0007669"/>
    <property type="project" value="TreeGrafter"/>
</dbReference>
<dbReference type="GeneID" id="5127512"/>
<comment type="similarity">
    <text evidence="1">Belongs to the IMPACT family.</text>
</comment>
<dbReference type="FunCoup" id="A5DEI0">
    <property type="interactions" value="12"/>
</dbReference>
<keyword evidence="4" id="KW-1185">Reference proteome</keyword>
<dbReference type="InterPro" id="IPR001498">
    <property type="entry name" value="Impact_N"/>
</dbReference>
<evidence type="ECO:0000256" key="1">
    <source>
        <dbReference type="ARBA" id="ARBA00007665"/>
    </source>
</evidence>
<proteinExistence type="inferred from homology"/>
<dbReference type="Proteomes" id="UP000001997">
    <property type="component" value="Unassembled WGS sequence"/>
</dbReference>
<dbReference type="OMA" id="SHPHMYA"/>
<dbReference type="PANTHER" id="PTHR16301:SF17">
    <property type="entry name" value="IMPACT FAMILY MEMBER YDL177C"/>
    <property type="match status" value="1"/>
</dbReference>
<dbReference type="RefSeq" id="XP_001486010.2">
    <property type="nucleotide sequence ID" value="XM_001485960.1"/>
</dbReference>
<dbReference type="VEuPathDB" id="FungiDB:PGUG_01681"/>
<sequence length="169" mass="18915">MLGRIKGSGSMSKYINNCLGGQKGLTSRFQRISSAFSVQNLRYMSTNWNESSVITDRKSKFQARSIAITNSSQIPDILEQLVSNDKHIAKASHPHIIAWRTSNPIAQGFKDNGEKGAGYRLLEQVLERHNVVDMLVIVTRWYGGNPIGSSRFRHINNSALESLRIAKKV</sequence>
<gene>
    <name evidence="3" type="ORF">PGUG_01681</name>
</gene>
<dbReference type="eggNOG" id="KOG3299">
    <property type="taxonomic scope" value="Eukaryota"/>
</dbReference>
<evidence type="ECO:0000313" key="4">
    <source>
        <dbReference type="Proteomes" id="UP000001997"/>
    </source>
</evidence>
<name>A5DEI0_PICGU</name>
<dbReference type="InterPro" id="IPR020568">
    <property type="entry name" value="Ribosomal_Su5_D2-typ_SF"/>
</dbReference>
<dbReference type="HOGENOM" id="CLU_045276_2_2_1"/>
<dbReference type="AlphaFoldDB" id="A5DEI0"/>
<dbReference type="OrthoDB" id="69641at2759"/>
<evidence type="ECO:0000259" key="2">
    <source>
        <dbReference type="Pfam" id="PF01205"/>
    </source>
</evidence>
<accession>A5DEI0</accession>
<dbReference type="KEGG" id="pgu:PGUG_01681"/>
<dbReference type="EMBL" id="CH408156">
    <property type="protein sequence ID" value="EDK37583.2"/>
    <property type="molecule type" value="Genomic_DNA"/>
</dbReference>
<protein>
    <recommendedName>
        <fullName evidence="2">Impact N-terminal domain-containing protein</fullName>
    </recommendedName>
</protein>
<reference evidence="3 4" key="1">
    <citation type="journal article" date="2009" name="Nature">
        <title>Evolution of pathogenicity and sexual reproduction in eight Candida genomes.</title>
        <authorList>
            <person name="Butler G."/>
            <person name="Rasmussen M.D."/>
            <person name="Lin M.F."/>
            <person name="Santos M.A."/>
            <person name="Sakthikumar S."/>
            <person name="Munro C.A."/>
            <person name="Rheinbay E."/>
            <person name="Grabherr M."/>
            <person name="Forche A."/>
            <person name="Reedy J.L."/>
            <person name="Agrafioti I."/>
            <person name="Arnaud M.B."/>
            <person name="Bates S."/>
            <person name="Brown A.J."/>
            <person name="Brunke S."/>
            <person name="Costanzo M.C."/>
            <person name="Fitzpatrick D.A."/>
            <person name="de Groot P.W."/>
            <person name="Harris D."/>
            <person name="Hoyer L.L."/>
            <person name="Hube B."/>
            <person name="Klis F.M."/>
            <person name="Kodira C."/>
            <person name="Lennard N."/>
            <person name="Logue M.E."/>
            <person name="Martin R."/>
            <person name="Neiman A.M."/>
            <person name="Nikolaou E."/>
            <person name="Quail M.A."/>
            <person name="Quinn J."/>
            <person name="Santos M.C."/>
            <person name="Schmitzberger F.F."/>
            <person name="Sherlock G."/>
            <person name="Shah P."/>
            <person name="Silverstein K.A."/>
            <person name="Skrzypek M.S."/>
            <person name="Soll D."/>
            <person name="Staggs R."/>
            <person name="Stansfield I."/>
            <person name="Stumpf M.P."/>
            <person name="Sudbery P.E."/>
            <person name="Srikantha T."/>
            <person name="Zeng Q."/>
            <person name="Berman J."/>
            <person name="Berriman M."/>
            <person name="Heitman J."/>
            <person name="Gow N.A."/>
            <person name="Lorenz M.C."/>
            <person name="Birren B.W."/>
            <person name="Kellis M."/>
            <person name="Cuomo C.A."/>
        </authorList>
    </citation>
    <scope>NUCLEOTIDE SEQUENCE [LARGE SCALE GENOMIC DNA]</scope>
    <source>
        <strain evidence="4">ATCC 6260 / CBS 566 / DSM 6381 / JCM 1539 / NBRC 10279 / NRRL Y-324</strain>
    </source>
</reference>
<dbReference type="STRING" id="294746.A5DEI0"/>
<organism evidence="3 4">
    <name type="scientific">Meyerozyma guilliermondii (strain ATCC 6260 / CBS 566 / DSM 6381 / JCM 1539 / NBRC 10279 / NRRL Y-324)</name>
    <name type="common">Yeast</name>
    <name type="synonym">Candida guilliermondii</name>
    <dbReference type="NCBI Taxonomy" id="294746"/>
    <lineage>
        <taxon>Eukaryota</taxon>
        <taxon>Fungi</taxon>
        <taxon>Dikarya</taxon>
        <taxon>Ascomycota</taxon>
        <taxon>Saccharomycotina</taxon>
        <taxon>Pichiomycetes</taxon>
        <taxon>Debaryomycetaceae</taxon>
        <taxon>Meyerozyma</taxon>
    </lineage>
</organism>
<feature type="domain" description="Impact N-terminal" evidence="2">
    <location>
        <begin position="57"/>
        <end position="162"/>
    </location>
</feature>
<evidence type="ECO:0000313" key="3">
    <source>
        <dbReference type="EMBL" id="EDK37583.2"/>
    </source>
</evidence>
<dbReference type="InterPro" id="IPR023582">
    <property type="entry name" value="Impact"/>
</dbReference>
<dbReference type="GO" id="GO:0006446">
    <property type="term" value="P:regulation of translational initiation"/>
    <property type="evidence" value="ECO:0007669"/>
    <property type="project" value="TreeGrafter"/>
</dbReference>